<sequence>FIRQVVNQAICTPHSYATREVCWEALLWQCRATWRRTSRQIRHAIHGHVRYKTAFKRTGSMKESVRKRSTPCTSVATPSIRRTETMQAQ</sequence>
<dbReference type="AlphaFoldDB" id="A0A7U2F314"/>
<proteinExistence type="predicted"/>
<evidence type="ECO:0000313" key="2">
    <source>
        <dbReference type="Proteomes" id="UP000663193"/>
    </source>
</evidence>
<accession>A0A7U2F314</accession>
<feature type="non-terminal residue" evidence="1">
    <location>
        <position position="1"/>
    </location>
</feature>
<dbReference type="Proteomes" id="UP000663193">
    <property type="component" value="Chromosome 7"/>
</dbReference>
<reference evidence="2" key="1">
    <citation type="journal article" date="2021" name="BMC Genomics">
        <title>Chromosome-level genome assembly and manually-curated proteome of model necrotroph Parastagonospora nodorum Sn15 reveals a genome-wide trove of candidate effector homologs, and redundancy of virulence-related functions within an accessory chromosome.</title>
        <authorList>
            <person name="Bertazzoni S."/>
            <person name="Jones D.A.B."/>
            <person name="Phan H.T."/>
            <person name="Tan K.-C."/>
            <person name="Hane J.K."/>
        </authorList>
    </citation>
    <scope>NUCLEOTIDE SEQUENCE [LARGE SCALE GENOMIC DNA]</scope>
    <source>
        <strain evidence="2">SN15 / ATCC MYA-4574 / FGSC 10173)</strain>
    </source>
</reference>
<evidence type="ECO:0000313" key="1">
    <source>
        <dbReference type="EMBL" id="QRC97748.1"/>
    </source>
</evidence>
<dbReference type="EMBL" id="CP069029">
    <property type="protein sequence ID" value="QRC97748.1"/>
    <property type="molecule type" value="Genomic_DNA"/>
</dbReference>
<name>A0A7U2F314_PHANO</name>
<organism evidence="1 2">
    <name type="scientific">Phaeosphaeria nodorum (strain SN15 / ATCC MYA-4574 / FGSC 10173)</name>
    <name type="common">Glume blotch fungus</name>
    <name type="synonym">Parastagonospora nodorum</name>
    <dbReference type="NCBI Taxonomy" id="321614"/>
    <lineage>
        <taxon>Eukaryota</taxon>
        <taxon>Fungi</taxon>
        <taxon>Dikarya</taxon>
        <taxon>Ascomycota</taxon>
        <taxon>Pezizomycotina</taxon>
        <taxon>Dothideomycetes</taxon>
        <taxon>Pleosporomycetidae</taxon>
        <taxon>Pleosporales</taxon>
        <taxon>Pleosporineae</taxon>
        <taxon>Phaeosphaeriaceae</taxon>
        <taxon>Parastagonospora</taxon>
    </lineage>
</organism>
<dbReference type="VEuPathDB" id="FungiDB:JI435_084910"/>
<protein>
    <submittedName>
        <fullName evidence="1">Uncharacterized protein</fullName>
    </submittedName>
</protein>
<gene>
    <name evidence="1" type="ORF">JI435_084910</name>
</gene>
<keyword evidence="2" id="KW-1185">Reference proteome</keyword>